<organism evidence="15 16">
    <name type="scientific">Candidatus Dojkabacteria bacterium</name>
    <dbReference type="NCBI Taxonomy" id="2099670"/>
    <lineage>
        <taxon>Bacteria</taxon>
        <taxon>Candidatus Dojkabacteria</taxon>
    </lineage>
</organism>
<sequence length="188" mass="21171">MVASTIHEYSHGYTAFKLGDPTAKAEGRLTLNPIKHIDPIGAISMILFRFGWSKPVPINEYNFEKRELYTAITAFAGPLSNFIMASIVAVINHIFVKDPQSLIAFLLLTFATINLALGIFNLLPIPPLDGHKIVRAILPKNLRYYWEQLEKYSLFLIIILVLPISPFSKYVSTFIFSTLNSLLLLLGF</sequence>
<evidence type="ECO:0000256" key="3">
    <source>
        <dbReference type="ARBA" id="ARBA00007931"/>
    </source>
</evidence>
<dbReference type="GO" id="GO:0008237">
    <property type="term" value="F:metallopeptidase activity"/>
    <property type="evidence" value="ECO:0007669"/>
    <property type="project" value="UniProtKB-KW"/>
</dbReference>
<dbReference type="GO" id="GO:0006508">
    <property type="term" value="P:proteolysis"/>
    <property type="evidence" value="ECO:0007669"/>
    <property type="project" value="UniProtKB-KW"/>
</dbReference>
<comment type="subcellular location">
    <subcellularLocation>
        <location evidence="2">Cell membrane</location>
        <topology evidence="2">Multi-pass membrane protein</topology>
    </subcellularLocation>
</comment>
<dbReference type="Pfam" id="PF02163">
    <property type="entry name" value="Peptidase_M50"/>
    <property type="match status" value="1"/>
</dbReference>
<dbReference type="InterPro" id="IPR052348">
    <property type="entry name" value="Metallopeptidase_M50B"/>
</dbReference>
<feature type="transmembrane region" description="Helical" evidence="13">
    <location>
        <begin position="68"/>
        <end position="96"/>
    </location>
</feature>
<dbReference type="GO" id="GO:0005886">
    <property type="term" value="C:plasma membrane"/>
    <property type="evidence" value="ECO:0007669"/>
    <property type="project" value="UniProtKB-SubCell"/>
</dbReference>
<dbReference type="PANTHER" id="PTHR35864:SF1">
    <property type="entry name" value="ZINC METALLOPROTEASE YWHC-RELATED"/>
    <property type="match status" value="1"/>
</dbReference>
<evidence type="ECO:0000256" key="1">
    <source>
        <dbReference type="ARBA" id="ARBA00001947"/>
    </source>
</evidence>
<evidence type="ECO:0000256" key="12">
    <source>
        <dbReference type="ARBA" id="ARBA00023136"/>
    </source>
</evidence>
<dbReference type="InterPro" id="IPR044537">
    <property type="entry name" value="Rip2-like"/>
</dbReference>
<keyword evidence="10 13" id="KW-1133">Transmembrane helix</keyword>
<keyword evidence="7" id="KW-0479">Metal-binding</keyword>
<dbReference type="GO" id="GO:0046872">
    <property type="term" value="F:metal ion binding"/>
    <property type="evidence" value="ECO:0007669"/>
    <property type="project" value="UniProtKB-KW"/>
</dbReference>
<evidence type="ECO:0000256" key="9">
    <source>
        <dbReference type="ARBA" id="ARBA00022833"/>
    </source>
</evidence>
<gene>
    <name evidence="15" type="ORF">GX618_03420</name>
</gene>
<evidence type="ECO:0000313" key="15">
    <source>
        <dbReference type="EMBL" id="NLE31297.1"/>
    </source>
</evidence>
<keyword evidence="4" id="KW-1003">Cell membrane</keyword>
<dbReference type="CDD" id="cd06158">
    <property type="entry name" value="S2P-M50_like_1"/>
    <property type="match status" value="1"/>
</dbReference>
<comment type="cofactor">
    <cofactor evidence="1">
        <name>Zn(2+)</name>
        <dbReference type="ChEBI" id="CHEBI:29105"/>
    </cofactor>
</comment>
<dbReference type="EMBL" id="JAAZAL010000121">
    <property type="protein sequence ID" value="NLE31297.1"/>
    <property type="molecule type" value="Genomic_DNA"/>
</dbReference>
<keyword evidence="11" id="KW-0482">Metalloprotease</keyword>
<evidence type="ECO:0000256" key="2">
    <source>
        <dbReference type="ARBA" id="ARBA00004651"/>
    </source>
</evidence>
<evidence type="ECO:0000259" key="14">
    <source>
        <dbReference type="Pfam" id="PF02163"/>
    </source>
</evidence>
<keyword evidence="5 15" id="KW-0645">Protease</keyword>
<evidence type="ECO:0000313" key="16">
    <source>
        <dbReference type="Proteomes" id="UP000554004"/>
    </source>
</evidence>
<dbReference type="InterPro" id="IPR008915">
    <property type="entry name" value="Peptidase_M50"/>
</dbReference>
<dbReference type="Proteomes" id="UP000554004">
    <property type="component" value="Unassembled WGS sequence"/>
</dbReference>
<keyword evidence="9" id="KW-0862">Zinc</keyword>
<evidence type="ECO:0000256" key="8">
    <source>
        <dbReference type="ARBA" id="ARBA00022801"/>
    </source>
</evidence>
<evidence type="ECO:0000256" key="5">
    <source>
        <dbReference type="ARBA" id="ARBA00022670"/>
    </source>
</evidence>
<evidence type="ECO:0000256" key="4">
    <source>
        <dbReference type="ARBA" id="ARBA00022475"/>
    </source>
</evidence>
<feature type="transmembrane region" description="Helical" evidence="13">
    <location>
        <begin position="102"/>
        <end position="123"/>
    </location>
</feature>
<evidence type="ECO:0000256" key="7">
    <source>
        <dbReference type="ARBA" id="ARBA00022723"/>
    </source>
</evidence>
<keyword evidence="12 13" id="KW-0472">Membrane</keyword>
<comment type="similarity">
    <text evidence="3">Belongs to the peptidase M50B family.</text>
</comment>
<name>A0A847EU12_9BACT</name>
<keyword evidence="6 13" id="KW-0812">Transmembrane</keyword>
<comment type="caution">
    <text evidence="15">The sequence shown here is derived from an EMBL/GenBank/DDBJ whole genome shotgun (WGS) entry which is preliminary data.</text>
</comment>
<keyword evidence="8" id="KW-0378">Hydrolase</keyword>
<evidence type="ECO:0000256" key="6">
    <source>
        <dbReference type="ARBA" id="ARBA00022692"/>
    </source>
</evidence>
<accession>A0A847EU12</accession>
<feature type="domain" description="Peptidase M50" evidence="14">
    <location>
        <begin position="103"/>
        <end position="153"/>
    </location>
</feature>
<evidence type="ECO:0000256" key="10">
    <source>
        <dbReference type="ARBA" id="ARBA00022989"/>
    </source>
</evidence>
<dbReference type="AlphaFoldDB" id="A0A847EU12"/>
<reference evidence="15 16" key="1">
    <citation type="journal article" date="2020" name="Biotechnol. Biofuels">
        <title>New insights from the biogas microbiome by comprehensive genome-resolved metagenomics of nearly 1600 species originating from multiple anaerobic digesters.</title>
        <authorList>
            <person name="Campanaro S."/>
            <person name="Treu L."/>
            <person name="Rodriguez-R L.M."/>
            <person name="Kovalovszki A."/>
            <person name="Ziels R.M."/>
            <person name="Maus I."/>
            <person name="Zhu X."/>
            <person name="Kougias P.G."/>
            <person name="Basile A."/>
            <person name="Luo G."/>
            <person name="Schluter A."/>
            <person name="Konstantinidis K.T."/>
            <person name="Angelidaki I."/>
        </authorList>
    </citation>
    <scope>NUCLEOTIDE SEQUENCE [LARGE SCALE GENOMIC DNA]</scope>
    <source>
        <strain evidence="15">AS06rmzACSIP_421</strain>
    </source>
</reference>
<evidence type="ECO:0000256" key="11">
    <source>
        <dbReference type="ARBA" id="ARBA00023049"/>
    </source>
</evidence>
<protein>
    <submittedName>
        <fullName evidence="15">Site-2 protease family protein</fullName>
    </submittedName>
</protein>
<evidence type="ECO:0000256" key="13">
    <source>
        <dbReference type="SAM" id="Phobius"/>
    </source>
</evidence>
<dbReference type="PANTHER" id="PTHR35864">
    <property type="entry name" value="ZINC METALLOPROTEASE MJ0611-RELATED"/>
    <property type="match status" value="1"/>
</dbReference>
<proteinExistence type="inferred from homology"/>